<dbReference type="PROSITE" id="PS50039">
    <property type="entry name" value="FORK_HEAD_3"/>
    <property type="match status" value="1"/>
</dbReference>
<organism evidence="15 16">
    <name type="scientific">Ditylenchus destructor</name>
    <dbReference type="NCBI Taxonomy" id="166010"/>
    <lineage>
        <taxon>Eukaryota</taxon>
        <taxon>Metazoa</taxon>
        <taxon>Ecdysozoa</taxon>
        <taxon>Nematoda</taxon>
        <taxon>Chromadorea</taxon>
        <taxon>Rhabditida</taxon>
        <taxon>Tylenchina</taxon>
        <taxon>Tylenchomorpha</taxon>
        <taxon>Sphaerularioidea</taxon>
        <taxon>Anguinidae</taxon>
        <taxon>Anguininae</taxon>
        <taxon>Ditylenchus</taxon>
    </lineage>
</organism>
<evidence type="ECO:0000313" key="16">
    <source>
        <dbReference type="Proteomes" id="UP001201812"/>
    </source>
</evidence>
<dbReference type="GO" id="GO:0040015">
    <property type="term" value="P:negative regulation of multicellular organism growth"/>
    <property type="evidence" value="ECO:0007669"/>
    <property type="project" value="UniProtKB-ARBA"/>
</dbReference>
<dbReference type="GO" id="GO:0005634">
    <property type="term" value="C:nucleus"/>
    <property type="evidence" value="ECO:0007669"/>
    <property type="project" value="UniProtKB-SubCell"/>
</dbReference>
<feature type="region of interest" description="Disordered" evidence="13">
    <location>
        <begin position="347"/>
        <end position="399"/>
    </location>
</feature>
<evidence type="ECO:0000256" key="8">
    <source>
        <dbReference type="ARBA" id="ARBA00023125"/>
    </source>
</evidence>
<gene>
    <name evidence="15" type="ORF">DdX_00576</name>
</gene>
<evidence type="ECO:0000256" key="1">
    <source>
        <dbReference type="ARBA" id="ARBA00004123"/>
    </source>
</evidence>
<evidence type="ECO:0000313" key="15">
    <source>
        <dbReference type="EMBL" id="KAI1728398.1"/>
    </source>
</evidence>
<keyword evidence="10 12" id="KW-0539">Nucleus</keyword>
<dbReference type="GO" id="GO:0042594">
    <property type="term" value="P:response to starvation"/>
    <property type="evidence" value="ECO:0007669"/>
    <property type="project" value="UniProtKB-ARBA"/>
</dbReference>
<dbReference type="Gene3D" id="1.10.10.10">
    <property type="entry name" value="Winged helix-like DNA-binding domain superfamily/Winged helix DNA-binding domain"/>
    <property type="match status" value="1"/>
</dbReference>
<dbReference type="PANTHER" id="PTHR45767">
    <property type="entry name" value="FORKHEAD BOX PROTEIN O"/>
    <property type="match status" value="1"/>
</dbReference>
<keyword evidence="9" id="KW-0804">Transcription</keyword>
<keyword evidence="5" id="KW-0597">Phosphoprotein</keyword>
<accession>A0AAD4NK50</accession>
<dbReference type="InterPro" id="IPR036388">
    <property type="entry name" value="WH-like_DNA-bd_sf"/>
</dbReference>
<dbReference type="GO" id="GO:0050778">
    <property type="term" value="P:positive regulation of immune response"/>
    <property type="evidence" value="ECO:0007669"/>
    <property type="project" value="UniProtKB-ARBA"/>
</dbReference>
<feature type="DNA-binding region" description="Fork-head" evidence="12">
    <location>
        <begin position="401"/>
        <end position="510"/>
    </location>
</feature>
<comment type="caution">
    <text evidence="15">The sequence shown here is derived from an EMBL/GenBank/DDBJ whole genome shotgun (WGS) entry which is preliminary data.</text>
</comment>
<evidence type="ECO:0000256" key="7">
    <source>
        <dbReference type="ARBA" id="ARBA00023015"/>
    </source>
</evidence>
<dbReference type="AlphaFoldDB" id="A0AAD4NK50"/>
<dbReference type="InterPro" id="IPR036390">
    <property type="entry name" value="WH_DNA-bd_sf"/>
</dbReference>
<evidence type="ECO:0000256" key="3">
    <source>
        <dbReference type="ARBA" id="ARBA00022473"/>
    </source>
</evidence>
<dbReference type="PANTHER" id="PTHR45767:SF2">
    <property type="entry name" value="FORKHEAD BOX PROTEIN O"/>
    <property type="match status" value="1"/>
</dbReference>
<evidence type="ECO:0000256" key="2">
    <source>
        <dbReference type="ARBA" id="ARBA00004496"/>
    </source>
</evidence>
<dbReference type="GO" id="GO:0008340">
    <property type="term" value="P:determination of adult lifespan"/>
    <property type="evidence" value="ECO:0007669"/>
    <property type="project" value="UniProtKB-ARBA"/>
</dbReference>
<dbReference type="GO" id="GO:0008286">
    <property type="term" value="P:insulin receptor signaling pathway"/>
    <property type="evidence" value="ECO:0007669"/>
    <property type="project" value="UniProtKB-ARBA"/>
</dbReference>
<evidence type="ECO:0000256" key="4">
    <source>
        <dbReference type="ARBA" id="ARBA00022490"/>
    </source>
</evidence>
<dbReference type="SMART" id="SM00339">
    <property type="entry name" value="FH"/>
    <property type="match status" value="1"/>
</dbReference>
<dbReference type="EMBL" id="JAKKPZ010000001">
    <property type="protein sequence ID" value="KAI1728398.1"/>
    <property type="molecule type" value="Genomic_DNA"/>
</dbReference>
<dbReference type="CDD" id="cd20032">
    <property type="entry name" value="FH_FOXO"/>
    <property type="match status" value="1"/>
</dbReference>
<dbReference type="InterPro" id="IPR001766">
    <property type="entry name" value="Fork_head_dom"/>
</dbReference>
<dbReference type="GO" id="GO:0031349">
    <property type="term" value="P:positive regulation of defense response"/>
    <property type="evidence" value="ECO:0007669"/>
    <property type="project" value="UniProtKB-ARBA"/>
</dbReference>
<dbReference type="InterPro" id="IPR030456">
    <property type="entry name" value="TF_fork_head_CS_2"/>
</dbReference>
<evidence type="ECO:0000256" key="9">
    <source>
        <dbReference type="ARBA" id="ARBA00023163"/>
    </source>
</evidence>
<evidence type="ECO:0000256" key="13">
    <source>
        <dbReference type="SAM" id="MobiDB-lite"/>
    </source>
</evidence>
<evidence type="ECO:0000256" key="12">
    <source>
        <dbReference type="PROSITE-ProRule" id="PRU00089"/>
    </source>
</evidence>
<keyword evidence="7" id="KW-0805">Transcription regulation</keyword>
<keyword evidence="16" id="KW-1185">Reference proteome</keyword>
<keyword evidence="8 12" id="KW-0238">DNA-binding</keyword>
<evidence type="ECO:0000259" key="14">
    <source>
        <dbReference type="PROSITE" id="PS50039"/>
    </source>
</evidence>
<dbReference type="FunFam" id="1.10.10.10:FF:000032">
    <property type="entry name" value="Forkhead box protein O4"/>
    <property type="match status" value="1"/>
</dbReference>
<name>A0AAD4NK50_9BILA</name>
<evidence type="ECO:0000256" key="10">
    <source>
        <dbReference type="ARBA" id="ARBA00023242"/>
    </source>
</evidence>
<dbReference type="SUPFAM" id="SSF46785">
    <property type="entry name" value="Winged helix' DNA-binding domain"/>
    <property type="match status" value="1"/>
</dbReference>
<keyword evidence="4" id="KW-0963">Cytoplasm</keyword>
<dbReference type="Pfam" id="PF00250">
    <property type="entry name" value="Forkhead"/>
    <property type="match status" value="1"/>
</dbReference>
<protein>
    <recommendedName>
        <fullName evidence="11">Forkhead box protein O</fullName>
    </recommendedName>
</protein>
<dbReference type="Proteomes" id="UP001201812">
    <property type="component" value="Unassembled WGS sequence"/>
</dbReference>
<feature type="region of interest" description="Disordered" evidence="13">
    <location>
        <begin position="213"/>
        <end position="237"/>
    </location>
</feature>
<dbReference type="GO" id="GO:0034599">
    <property type="term" value="P:cellular response to oxidative stress"/>
    <property type="evidence" value="ECO:0007669"/>
    <property type="project" value="UniProtKB-ARBA"/>
</dbReference>
<feature type="domain" description="Fork-head" evidence="14">
    <location>
        <begin position="401"/>
        <end position="510"/>
    </location>
</feature>
<dbReference type="PRINTS" id="PR00053">
    <property type="entry name" value="FORKHEAD"/>
</dbReference>
<reference evidence="15" key="1">
    <citation type="submission" date="2022-01" db="EMBL/GenBank/DDBJ databases">
        <title>Genome Sequence Resource for Two Populations of Ditylenchus destructor, the Migratory Endoparasitic Phytonematode.</title>
        <authorList>
            <person name="Zhang H."/>
            <person name="Lin R."/>
            <person name="Xie B."/>
        </authorList>
    </citation>
    <scope>NUCLEOTIDE SEQUENCE</scope>
    <source>
        <strain evidence="15">BazhouSP</strain>
    </source>
</reference>
<evidence type="ECO:0000256" key="5">
    <source>
        <dbReference type="ARBA" id="ARBA00022553"/>
    </source>
</evidence>
<feature type="compositionally biased region" description="Low complexity" evidence="13">
    <location>
        <begin position="213"/>
        <end position="222"/>
    </location>
</feature>
<sequence>MLSRFDFEQELPPTESWELQYVPNVALAKANAFLCPRCQPVGGNPLLSASRARPYPPHTYSTLCLPLSLPSLHFTGESPHPFESGFGSDSRRQLVLTEDDPLMSAAATSSSVSIYESSNVLQQQQSYLTSPSSFGTLPDTITEFGNNSTSTLLDSIPNTTSNSNQALYQPTTTSQMDGQPSGYNSTSAGIILTMGTTSGGSNYAMFSSAAADSSADTSTSSSRTRLPGLSNTLNNDSGLSTLSSNSANLMPSTTQLLTSTPMHHLQQQQQPLNICYDSPSKSGCIGMPGAPIGDETDEFEALPRDRCNTWPLRRPTLDINAQTSPLIHDRIPEEDNDTIDESGENMAMGGEGGDNMIGMIGSPSGYSNEMSPMRSDSAIGESSRTDSPPSTKKSTTRRNAWGNMSYADLITQAILNSPEKRLTLSQVYEWMVQNVPYFRDKGDSNSSAGWKNSIRHNLSLHSRFMRIQNEGAGKSSWWVINPDAKPGRNPRRRAATMETSNKGIIDKKRRGARKRVEMQLGRSAGTSVISSQASILSQDLYNDSDEMIGGLGGNFDSFRPRTQSTLSIPGNSSRQEIQPPPSYQELNAVRGNPSQMQNPLLRGQMTGSLSQQQKLPQGLNSYYTNRNGNVFVSQQQSTASPPPGQQYIMAGAPQNMSMGSALPHWVTNQHSMQQLGSTNLQQGDYGTQTSSALPLDLENLAMPADGQMLDLDMETVLRHELSQTRDNQLHFDLP</sequence>
<comment type="subcellular location">
    <subcellularLocation>
        <location evidence="2">Cytoplasm</location>
    </subcellularLocation>
    <subcellularLocation>
        <location evidence="1 12">Nucleus</location>
    </subcellularLocation>
</comment>
<dbReference type="PROSITE" id="PS00658">
    <property type="entry name" value="FORK_HEAD_2"/>
    <property type="match status" value="1"/>
</dbReference>
<dbReference type="GO" id="GO:0005737">
    <property type="term" value="C:cytoplasm"/>
    <property type="evidence" value="ECO:0007669"/>
    <property type="project" value="UniProtKB-SubCell"/>
</dbReference>
<dbReference type="GO" id="GO:0000978">
    <property type="term" value="F:RNA polymerase II cis-regulatory region sequence-specific DNA binding"/>
    <property type="evidence" value="ECO:0007669"/>
    <property type="project" value="TreeGrafter"/>
</dbReference>
<dbReference type="GO" id="GO:0009896">
    <property type="term" value="P:positive regulation of catabolic process"/>
    <property type="evidence" value="ECO:0007669"/>
    <property type="project" value="UniProtKB-ARBA"/>
</dbReference>
<dbReference type="GO" id="GO:0001228">
    <property type="term" value="F:DNA-binding transcription activator activity, RNA polymerase II-specific"/>
    <property type="evidence" value="ECO:0007669"/>
    <property type="project" value="UniProtKB-ARBA"/>
</dbReference>
<keyword evidence="3" id="KW-0217">Developmental protein</keyword>
<evidence type="ECO:0000256" key="11">
    <source>
        <dbReference type="ARBA" id="ARBA00039893"/>
    </source>
</evidence>
<keyword evidence="6" id="KW-0341">Growth regulation</keyword>
<evidence type="ECO:0000256" key="6">
    <source>
        <dbReference type="ARBA" id="ARBA00022604"/>
    </source>
</evidence>
<dbReference type="GO" id="GO:0010883">
    <property type="term" value="P:regulation of lipid storage"/>
    <property type="evidence" value="ECO:0007669"/>
    <property type="project" value="UniProtKB-ARBA"/>
</dbReference>
<proteinExistence type="predicted"/>